<dbReference type="Pfam" id="PF03621">
    <property type="entry name" value="MbtH"/>
    <property type="match status" value="1"/>
</dbReference>
<sequence length="65" mass="7314">MSDPSQQFQIVLNPERQHSIWPVDQPLPEGWQTTGRVGSKSECLAFIDAVWNDVNPLSQRHLGGD</sequence>
<name>A0A8J3ZQG9_9ACTN</name>
<evidence type="ECO:0000259" key="1">
    <source>
        <dbReference type="SMART" id="SM00923"/>
    </source>
</evidence>
<reference evidence="2" key="1">
    <citation type="submission" date="2021-01" db="EMBL/GenBank/DDBJ databases">
        <title>Whole genome shotgun sequence of Virgisporangium ochraceum NBRC 16418.</title>
        <authorList>
            <person name="Komaki H."/>
            <person name="Tamura T."/>
        </authorList>
    </citation>
    <scope>NUCLEOTIDE SEQUENCE</scope>
    <source>
        <strain evidence="2">NBRC 16418</strain>
    </source>
</reference>
<evidence type="ECO:0000313" key="2">
    <source>
        <dbReference type="EMBL" id="GIJ67177.1"/>
    </source>
</evidence>
<dbReference type="PANTHER" id="PTHR38444:SF1">
    <property type="entry name" value="ENTEROBACTIN BIOSYNTHESIS PROTEIN YBDZ"/>
    <property type="match status" value="1"/>
</dbReference>
<dbReference type="GO" id="GO:0005829">
    <property type="term" value="C:cytosol"/>
    <property type="evidence" value="ECO:0007669"/>
    <property type="project" value="TreeGrafter"/>
</dbReference>
<dbReference type="PANTHER" id="PTHR38444">
    <property type="entry name" value="ENTEROBACTIN BIOSYNTHESIS PROTEIN YBDZ"/>
    <property type="match status" value="1"/>
</dbReference>
<protein>
    <submittedName>
        <fullName evidence="2">Antibiotic synthesis protein MbtH</fullName>
    </submittedName>
</protein>
<dbReference type="InterPro" id="IPR038020">
    <property type="entry name" value="MbtH-like_sf"/>
</dbReference>
<dbReference type="Gene3D" id="3.90.820.10">
    <property type="entry name" value="Structural Genomics, Unknown Function 30-nov-00 1gh9 Mol_id"/>
    <property type="match status" value="1"/>
</dbReference>
<accession>A0A8J3ZQG9</accession>
<evidence type="ECO:0000313" key="3">
    <source>
        <dbReference type="Proteomes" id="UP000635606"/>
    </source>
</evidence>
<proteinExistence type="predicted"/>
<dbReference type="SMART" id="SM00923">
    <property type="entry name" value="MbtH"/>
    <property type="match status" value="1"/>
</dbReference>
<organism evidence="2 3">
    <name type="scientific">Virgisporangium ochraceum</name>
    <dbReference type="NCBI Taxonomy" id="65505"/>
    <lineage>
        <taxon>Bacteria</taxon>
        <taxon>Bacillati</taxon>
        <taxon>Actinomycetota</taxon>
        <taxon>Actinomycetes</taxon>
        <taxon>Micromonosporales</taxon>
        <taxon>Micromonosporaceae</taxon>
        <taxon>Virgisporangium</taxon>
    </lineage>
</organism>
<comment type="caution">
    <text evidence="2">The sequence shown here is derived from an EMBL/GenBank/DDBJ whole genome shotgun (WGS) entry which is preliminary data.</text>
</comment>
<keyword evidence="3" id="KW-1185">Reference proteome</keyword>
<dbReference type="InterPro" id="IPR005153">
    <property type="entry name" value="MbtH-like_dom"/>
</dbReference>
<dbReference type="EMBL" id="BOPH01000023">
    <property type="protein sequence ID" value="GIJ67177.1"/>
    <property type="molecule type" value="Genomic_DNA"/>
</dbReference>
<dbReference type="Proteomes" id="UP000635606">
    <property type="component" value="Unassembled WGS sequence"/>
</dbReference>
<dbReference type="RefSeq" id="WP_203927139.1">
    <property type="nucleotide sequence ID" value="NZ_BOPH01000023.1"/>
</dbReference>
<dbReference type="SUPFAM" id="SSF160582">
    <property type="entry name" value="MbtH-like"/>
    <property type="match status" value="1"/>
</dbReference>
<dbReference type="GO" id="GO:0019290">
    <property type="term" value="P:siderophore biosynthetic process"/>
    <property type="evidence" value="ECO:0007669"/>
    <property type="project" value="TreeGrafter"/>
</dbReference>
<feature type="domain" description="MbtH-like" evidence="1">
    <location>
        <begin position="3"/>
        <end position="49"/>
    </location>
</feature>
<gene>
    <name evidence="2" type="ORF">Voc01_020940</name>
</gene>
<dbReference type="InterPro" id="IPR037407">
    <property type="entry name" value="MLP_fam"/>
</dbReference>
<dbReference type="AlphaFoldDB" id="A0A8J3ZQG9"/>